<protein>
    <submittedName>
        <fullName evidence="1">Uncharacterized protein</fullName>
    </submittedName>
</protein>
<reference evidence="1" key="1">
    <citation type="submission" date="2019-10" db="EMBL/GenBank/DDBJ databases">
        <authorList>
            <person name="Zhang R."/>
            <person name="Pan Y."/>
            <person name="Wang J."/>
            <person name="Ma R."/>
            <person name="Yu S."/>
        </authorList>
    </citation>
    <scope>NUCLEOTIDE SEQUENCE</scope>
    <source>
        <strain evidence="1">LA-IB0</strain>
        <tissue evidence="1">Leaf</tissue>
    </source>
</reference>
<organism evidence="1 2">
    <name type="scientific">Buddleja alternifolia</name>
    <dbReference type="NCBI Taxonomy" id="168488"/>
    <lineage>
        <taxon>Eukaryota</taxon>
        <taxon>Viridiplantae</taxon>
        <taxon>Streptophyta</taxon>
        <taxon>Embryophyta</taxon>
        <taxon>Tracheophyta</taxon>
        <taxon>Spermatophyta</taxon>
        <taxon>Magnoliopsida</taxon>
        <taxon>eudicotyledons</taxon>
        <taxon>Gunneridae</taxon>
        <taxon>Pentapetalae</taxon>
        <taxon>asterids</taxon>
        <taxon>lamiids</taxon>
        <taxon>Lamiales</taxon>
        <taxon>Scrophulariaceae</taxon>
        <taxon>Buddlejeae</taxon>
        <taxon>Buddleja</taxon>
    </lineage>
</organism>
<name>A0AAV6WD58_9LAMI</name>
<dbReference type="Proteomes" id="UP000826271">
    <property type="component" value="Unassembled WGS sequence"/>
</dbReference>
<accession>A0AAV6WD58</accession>
<dbReference type="EMBL" id="WHWC01000017">
    <property type="protein sequence ID" value="KAG8366412.1"/>
    <property type="molecule type" value="Genomic_DNA"/>
</dbReference>
<evidence type="ECO:0000313" key="2">
    <source>
        <dbReference type="Proteomes" id="UP000826271"/>
    </source>
</evidence>
<keyword evidence="2" id="KW-1185">Reference proteome</keyword>
<sequence>MEKAIMVKMGSIKAGSFWLSKKAKEELNNITQDLNTVSNVVEEKAKWVFNKLKGTFSFSFSFSFPI</sequence>
<evidence type="ECO:0000313" key="1">
    <source>
        <dbReference type="EMBL" id="KAG8366412.1"/>
    </source>
</evidence>
<gene>
    <name evidence="1" type="ORF">BUALT_Bualt17G0077000</name>
</gene>
<proteinExistence type="predicted"/>
<comment type="caution">
    <text evidence="1">The sequence shown here is derived from an EMBL/GenBank/DDBJ whole genome shotgun (WGS) entry which is preliminary data.</text>
</comment>
<dbReference type="AlphaFoldDB" id="A0AAV6WD58"/>